<dbReference type="PANTHER" id="PTHR11953:SF0">
    <property type="entry name" value="EXOSOME COMPLEX COMPONENT RRP41"/>
    <property type="match status" value="1"/>
</dbReference>
<dbReference type="EMBL" id="JBDODL010003902">
    <property type="protein sequence ID" value="MES1922856.1"/>
    <property type="molecule type" value="Genomic_DNA"/>
</dbReference>
<accession>A0ABV2ATW0</accession>
<dbReference type="InterPro" id="IPR001247">
    <property type="entry name" value="ExoRNase_PH_dom1"/>
</dbReference>
<dbReference type="Proteomes" id="UP001439008">
    <property type="component" value="Unassembled WGS sequence"/>
</dbReference>
<dbReference type="InterPro" id="IPR020568">
    <property type="entry name" value="Ribosomal_Su5_D2-typ_SF"/>
</dbReference>
<gene>
    <name evidence="3" type="ORF">MHBO_004385</name>
</gene>
<evidence type="ECO:0000256" key="1">
    <source>
        <dbReference type="ARBA" id="ARBA00006678"/>
    </source>
</evidence>
<comment type="similarity">
    <text evidence="1">Belongs to the RNase PH family.</text>
</comment>
<evidence type="ECO:0000313" key="3">
    <source>
        <dbReference type="EMBL" id="MES1922856.1"/>
    </source>
</evidence>
<comment type="caution">
    <text evidence="3">The sequence shown here is derived from an EMBL/GenBank/DDBJ whole genome shotgun (WGS) entry which is preliminary data.</text>
</comment>
<dbReference type="InterPro" id="IPR027408">
    <property type="entry name" value="PNPase/RNase_PH_dom_sf"/>
</dbReference>
<sequence length="136" mass="15722">MEYLSFNNLRTDGRRPTETRKIDCKLGVVENANGSAFFKFGQTLVVTSINGPRESSFHYKFPPDRADIVCHWKTGNSAKPQHSGKRSFNKKNREREDFMARTVEGIIFDNLLKKTVIEINIEFFQCDGGLKYDFDF</sequence>
<evidence type="ECO:0000259" key="2">
    <source>
        <dbReference type="Pfam" id="PF01138"/>
    </source>
</evidence>
<dbReference type="Pfam" id="PF01138">
    <property type="entry name" value="RNase_PH"/>
    <property type="match status" value="1"/>
</dbReference>
<proteinExistence type="inferred from homology"/>
<reference evidence="3 4" key="1">
    <citation type="journal article" date="2024" name="BMC Biol.">
        <title>Comparative genomics of Ascetosporea gives new insight into the evolutionary basis for animal parasitism in Rhizaria.</title>
        <authorList>
            <person name="Hiltunen Thoren M."/>
            <person name="Onut-Brannstrom I."/>
            <person name="Alfjorden A."/>
            <person name="Peckova H."/>
            <person name="Swords F."/>
            <person name="Hooper C."/>
            <person name="Holzer A.S."/>
            <person name="Bass D."/>
            <person name="Burki F."/>
        </authorList>
    </citation>
    <scope>NUCLEOTIDE SEQUENCE [LARGE SCALE GENOMIC DNA]</scope>
    <source>
        <strain evidence="3">20-A016</strain>
    </source>
</reference>
<organism evidence="3 4">
    <name type="scientific">Bonamia ostreae</name>
    <dbReference type="NCBI Taxonomy" id="126728"/>
    <lineage>
        <taxon>Eukaryota</taxon>
        <taxon>Sar</taxon>
        <taxon>Rhizaria</taxon>
        <taxon>Endomyxa</taxon>
        <taxon>Ascetosporea</taxon>
        <taxon>Haplosporida</taxon>
        <taxon>Bonamia</taxon>
    </lineage>
</organism>
<dbReference type="InterPro" id="IPR050080">
    <property type="entry name" value="RNase_PH"/>
</dbReference>
<protein>
    <recommendedName>
        <fullName evidence="2">Exoribonuclease phosphorolytic domain-containing protein</fullName>
    </recommendedName>
</protein>
<name>A0ABV2ATW0_9EUKA</name>
<evidence type="ECO:0000313" key="4">
    <source>
        <dbReference type="Proteomes" id="UP001439008"/>
    </source>
</evidence>
<dbReference type="SUPFAM" id="SSF54211">
    <property type="entry name" value="Ribosomal protein S5 domain 2-like"/>
    <property type="match status" value="1"/>
</dbReference>
<dbReference type="PANTHER" id="PTHR11953">
    <property type="entry name" value="EXOSOME COMPLEX COMPONENT"/>
    <property type="match status" value="1"/>
</dbReference>
<dbReference type="Gene3D" id="3.30.230.70">
    <property type="entry name" value="GHMP Kinase, N-terminal domain"/>
    <property type="match status" value="1"/>
</dbReference>
<keyword evidence="4" id="KW-1185">Reference proteome</keyword>
<feature type="domain" description="Exoribonuclease phosphorolytic" evidence="2">
    <location>
        <begin position="18"/>
        <end position="130"/>
    </location>
</feature>